<gene>
    <name evidence="1" type="ORF">H1S01_03095</name>
</gene>
<protein>
    <submittedName>
        <fullName evidence="1">Uncharacterized protein</fullName>
    </submittedName>
</protein>
<organism evidence="1 2">
    <name type="scientific">Heliobacterium chlorum</name>
    <dbReference type="NCBI Taxonomy" id="2698"/>
    <lineage>
        <taxon>Bacteria</taxon>
        <taxon>Bacillati</taxon>
        <taxon>Bacillota</taxon>
        <taxon>Clostridia</taxon>
        <taxon>Eubacteriales</taxon>
        <taxon>Heliobacteriaceae</taxon>
        <taxon>Heliobacterium</taxon>
    </lineage>
</organism>
<comment type="caution">
    <text evidence="1">The sequence shown here is derived from an EMBL/GenBank/DDBJ whole genome shotgun (WGS) entry which is preliminary data.</text>
</comment>
<accession>A0ABR7SY85</accession>
<dbReference type="EMBL" id="JACVHF010000002">
    <property type="protein sequence ID" value="MBC9783497.1"/>
    <property type="molecule type" value="Genomic_DNA"/>
</dbReference>
<proteinExistence type="predicted"/>
<dbReference type="Proteomes" id="UP000617402">
    <property type="component" value="Unassembled WGS sequence"/>
</dbReference>
<dbReference type="RefSeq" id="WP_188038657.1">
    <property type="nucleotide sequence ID" value="NZ_JACVHF010000002.1"/>
</dbReference>
<name>A0ABR7SY85_HELCL</name>
<evidence type="ECO:0000313" key="1">
    <source>
        <dbReference type="EMBL" id="MBC9783497.1"/>
    </source>
</evidence>
<keyword evidence="2" id="KW-1185">Reference proteome</keyword>
<reference evidence="1 2" key="1">
    <citation type="submission" date="2020-07" db="EMBL/GenBank/DDBJ databases">
        <title>Draft whole-genome sequence of Heliobacterium chlorum DSM 3682, type strain.</title>
        <authorList>
            <person name="Kyndt J.A."/>
            <person name="Meyer T.E."/>
            <person name="Imhoff J.F."/>
        </authorList>
    </citation>
    <scope>NUCLEOTIDE SEQUENCE [LARGE SCALE GENOMIC DNA]</scope>
    <source>
        <strain evidence="1 2">DSM 3682</strain>
    </source>
</reference>
<sequence>MMTEQAAARLLIKQVRDAIRAVTEKPVQFVIDFAPEDGPPIDFFQLRVANIEALQQFHGELTVVDELTECGKVEVCKHVPLIGGSHLYVYCWLWPEEAIKRGLWKEEAG</sequence>
<evidence type="ECO:0000313" key="2">
    <source>
        <dbReference type="Proteomes" id="UP000617402"/>
    </source>
</evidence>